<dbReference type="InterPro" id="IPR017441">
    <property type="entry name" value="Protein_kinase_ATP_BS"/>
</dbReference>
<dbReference type="RefSeq" id="WP_345683211.1">
    <property type="nucleotide sequence ID" value="NZ_BAABRO010000003.1"/>
</dbReference>
<comment type="caution">
    <text evidence="13">The sequence shown here is derived from an EMBL/GenBank/DDBJ whole genome shotgun (WGS) entry which is preliminary data.</text>
</comment>
<dbReference type="PROSITE" id="PS50011">
    <property type="entry name" value="PROTEIN_KINASE_DOM"/>
    <property type="match status" value="1"/>
</dbReference>
<dbReference type="InterPro" id="IPR011009">
    <property type="entry name" value="Kinase-like_dom_sf"/>
</dbReference>
<evidence type="ECO:0000256" key="1">
    <source>
        <dbReference type="ARBA" id="ARBA00004300"/>
    </source>
</evidence>
<organism evidence="13 14">
    <name type="scientific">Novipirellula caenicola</name>
    <dbReference type="NCBI Taxonomy" id="1536901"/>
    <lineage>
        <taxon>Bacteria</taxon>
        <taxon>Pseudomonadati</taxon>
        <taxon>Planctomycetota</taxon>
        <taxon>Planctomycetia</taxon>
        <taxon>Pirellulales</taxon>
        <taxon>Pirellulaceae</taxon>
        <taxon>Novipirellula</taxon>
    </lineage>
</organism>
<feature type="compositionally biased region" description="Polar residues" evidence="11">
    <location>
        <begin position="939"/>
        <end position="948"/>
    </location>
</feature>
<name>A0ABP9VM23_9BACT</name>
<feature type="compositionally biased region" description="Basic and acidic residues" evidence="11">
    <location>
        <begin position="950"/>
        <end position="962"/>
    </location>
</feature>
<dbReference type="PANTHER" id="PTHR43289">
    <property type="entry name" value="MITOGEN-ACTIVATED PROTEIN KINASE KINASE KINASE 20-RELATED"/>
    <property type="match status" value="1"/>
</dbReference>
<evidence type="ECO:0000256" key="9">
    <source>
        <dbReference type="ARBA" id="ARBA00023212"/>
    </source>
</evidence>
<dbReference type="Gene3D" id="1.10.510.10">
    <property type="entry name" value="Transferase(Phosphotransferase) domain 1"/>
    <property type="match status" value="1"/>
</dbReference>
<dbReference type="InterPro" id="IPR019734">
    <property type="entry name" value="TPR_rpt"/>
</dbReference>
<evidence type="ECO:0000256" key="10">
    <source>
        <dbReference type="PROSITE-ProRule" id="PRU10141"/>
    </source>
</evidence>
<evidence type="ECO:0000256" key="2">
    <source>
        <dbReference type="ARBA" id="ARBA00004647"/>
    </source>
</evidence>
<evidence type="ECO:0000256" key="5">
    <source>
        <dbReference type="ARBA" id="ARBA00022679"/>
    </source>
</evidence>
<sequence>MHAVTHPALPSWQSLPTSLQTRLAELLDQYACSLEAGDEAEAERLLARHPELSEHLQGHLESLRLLCRPVHKTPTRQTDLAADPTEFGSQSQLGDYRIEREIGRGGMGVVYAATQLSLRRSVALKVLPFAAVLDQQQVARFRNEAQAAASLHHPNIVPVFAVGCERGVHYYSMQLIDGQTLEQAIKEMRHQQKARPLSQLHHAGDAVAADDLSDVAFDTTIGVSANALASDVLSKARSGGTSHAVASPSRSPFASTAINTAETVRNRDFVRSTVQIIIDVAGALDYAHQQGVVHRDIKPSNLLVDAAGKVWVADFGLARCRGVNNLTAYGNIIGTARYMSPEQVAGRSQEVDHRTDIYSLGITLYELLTLQPAFAATNREQLLSAIESHDPPSLRRLNPAISVDLETIVCKAIAKSKDERYATAGELAEDLRRFLDGRPTLARRPTLVDRAFKWAMRRQGLVCSALAISLTLGIAMSVGILLVSRQSKLKDQATARAQLHLDQAHHAVDRFSGMISEQLAEISGTDQLRAEILHEAERYYLDFLRYAKQSTHMRSELAKVRYRLGALQTRLGKFEDAEFHYRQAIADFTALANQGQSTDSDQADLALCFHNLAALRKDQGRYSEALEGYQQAATLLETLLASHKNQSQFFRQWATTQTNLGSLLWVCGNAEQADRLLMDLQQQLENVSLRHDEDRSTRQQLFECRNARVAMLMDRDPDQAETLLQANISELESWNLTPTEDAVRETDERLAAWQPSPLCQLAIARNNLATLWGQRGDVTPAIKLVRASIAALETETDRGNPVSRQQLAVAHNNLGQLLWNREPNEVATQEFIKAEEILRRDLVSETAPADTLSRLAGVLHNRSVIDQHQGKMENAVQHLTEAMEFQSLAVRKAPYNASYRECLESHREQLDQILHQIQDQSGTTSTNADWKAEARVLQPMQSPNQPTTGIRDHADSGNEKEGNVNGSA</sequence>
<dbReference type="Gene3D" id="1.25.40.10">
    <property type="entry name" value="Tetratricopeptide repeat domain"/>
    <property type="match status" value="2"/>
</dbReference>
<protein>
    <submittedName>
        <fullName evidence="13">Serine/threonine-protein kinase PknD</fullName>
    </submittedName>
</protein>
<feature type="binding site" evidence="10">
    <location>
        <position position="125"/>
    </location>
    <ligand>
        <name>ATP</name>
        <dbReference type="ChEBI" id="CHEBI:30616"/>
    </ligand>
</feature>
<evidence type="ECO:0000256" key="4">
    <source>
        <dbReference type="ARBA" id="ARBA00022527"/>
    </source>
</evidence>
<dbReference type="SUPFAM" id="SSF56112">
    <property type="entry name" value="Protein kinase-like (PK-like)"/>
    <property type="match status" value="1"/>
</dbReference>
<dbReference type="SMART" id="SM00220">
    <property type="entry name" value="S_TKc"/>
    <property type="match status" value="1"/>
</dbReference>
<evidence type="ECO:0000313" key="13">
    <source>
        <dbReference type="EMBL" id="GAA5506247.1"/>
    </source>
</evidence>
<evidence type="ECO:0000256" key="8">
    <source>
        <dbReference type="ARBA" id="ARBA00022840"/>
    </source>
</evidence>
<dbReference type="GO" id="GO:0016301">
    <property type="term" value="F:kinase activity"/>
    <property type="evidence" value="ECO:0007669"/>
    <property type="project" value="UniProtKB-KW"/>
</dbReference>
<keyword evidence="8 10" id="KW-0067">ATP-binding</keyword>
<comment type="similarity">
    <text evidence="3">Belongs to the protein kinase superfamily. NEK Ser/Thr protein kinase family. NIMA subfamily.</text>
</comment>
<evidence type="ECO:0000256" key="7">
    <source>
        <dbReference type="ARBA" id="ARBA00022777"/>
    </source>
</evidence>
<proteinExistence type="inferred from homology"/>
<keyword evidence="9" id="KW-0206">Cytoskeleton</keyword>
<comment type="subcellular location">
    <subcellularLocation>
        <location evidence="1">Cytoplasm</location>
        <location evidence="1">Cytoskeleton</location>
        <location evidence="1">Microtubule organizing center</location>
        <location evidence="1">Centrosome</location>
    </subcellularLocation>
    <subcellularLocation>
        <location evidence="2">Cytoplasm</location>
        <location evidence="2">Cytoskeleton</location>
        <location evidence="2">Spindle pole</location>
    </subcellularLocation>
</comment>
<dbReference type="PROSITE" id="PS00108">
    <property type="entry name" value="PROTEIN_KINASE_ST"/>
    <property type="match status" value="1"/>
</dbReference>
<keyword evidence="14" id="KW-1185">Reference proteome</keyword>
<dbReference type="SUPFAM" id="SSF48452">
    <property type="entry name" value="TPR-like"/>
    <property type="match status" value="1"/>
</dbReference>
<evidence type="ECO:0000313" key="14">
    <source>
        <dbReference type="Proteomes" id="UP001416858"/>
    </source>
</evidence>
<dbReference type="Gene3D" id="3.30.200.20">
    <property type="entry name" value="Phosphorylase Kinase, domain 1"/>
    <property type="match status" value="1"/>
</dbReference>
<dbReference type="CDD" id="cd14014">
    <property type="entry name" value="STKc_PknB_like"/>
    <property type="match status" value="1"/>
</dbReference>
<keyword evidence="6 10" id="KW-0547">Nucleotide-binding</keyword>
<evidence type="ECO:0000256" key="3">
    <source>
        <dbReference type="ARBA" id="ARBA00010886"/>
    </source>
</evidence>
<feature type="domain" description="Protein kinase" evidence="12">
    <location>
        <begin position="96"/>
        <end position="435"/>
    </location>
</feature>
<dbReference type="PANTHER" id="PTHR43289:SF34">
    <property type="entry name" value="SERINE_THREONINE-PROTEIN KINASE YBDM-RELATED"/>
    <property type="match status" value="1"/>
</dbReference>
<dbReference type="Proteomes" id="UP001416858">
    <property type="component" value="Unassembled WGS sequence"/>
</dbReference>
<keyword evidence="5" id="KW-0808">Transferase</keyword>
<evidence type="ECO:0000256" key="6">
    <source>
        <dbReference type="ARBA" id="ARBA00022741"/>
    </source>
</evidence>
<dbReference type="Pfam" id="PF07714">
    <property type="entry name" value="PK_Tyr_Ser-Thr"/>
    <property type="match status" value="1"/>
</dbReference>
<evidence type="ECO:0000259" key="12">
    <source>
        <dbReference type="PROSITE" id="PS50011"/>
    </source>
</evidence>
<gene>
    <name evidence="13" type="primary">pknD_16</name>
    <name evidence="13" type="ORF">Rcae01_01699</name>
</gene>
<dbReference type="SMART" id="SM00028">
    <property type="entry name" value="TPR"/>
    <property type="match status" value="4"/>
</dbReference>
<keyword evidence="7 13" id="KW-0418">Kinase</keyword>
<keyword evidence="9" id="KW-0963">Cytoplasm</keyword>
<evidence type="ECO:0000256" key="11">
    <source>
        <dbReference type="SAM" id="MobiDB-lite"/>
    </source>
</evidence>
<dbReference type="InterPro" id="IPR011990">
    <property type="entry name" value="TPR-like_helical_dom_sf"/>
</dbReference>
<accession>A0ABP9VM23</accession>
<dbReference type="EMBL" id="BAABRO010000003">
    <property type="protein sequence ID" value="GAA5506247.1"/>
    <property type="molecule type" value="Genomic_DNA"/>
</dbReference>
<dbReference type="InterPro" id="IPR008271">
    <property type="entry name" value="Ser/Thr_kinase_AS"/>
</dbReference>
<reference evidence="13 14" key="1">
    <citation type="submission" date="2024-02" db="EMBL/GenBank/DDBJ databases">
        <title>Rhodopirellula caenicola NBRC 110016.</title>
        <authorList>
            <person name="Ichikawa N."/>
            <person name="Katano-Makiyama Y."/>
            <person name="Hidaka K."/>
        </authorList>
    </citation>
    <scope>NUCLEOTIDE SEQUENCE [LARGE SCALE GENOMIC DNA]</scope>
    <source>
        <strain evidence="13 14">NBRC 110016</strain>
    </source>
</reference>
<keyword evidence="4" id="KW-0723">Serine/threonine-protein kinase</keyword>
<dbReference type="InterPro" id="IPR000719">
    <property type="entry name" value="Prot_kinase_dom"/>
</dbReference>
<dbReference type="InterPro" id="IPR001245">
    <property type="entry name" value="Ser-Thr/Tyr_kinase_cat_dom"/>
</dbReference>
<dbReference type="PROSITE" id="PS00107">
    <property type="entry name" value="PROTEIN_KINASE_ATP"/>
    <property type="match status" value="1"/>
</dbReference>
<feature type="region of interest" description="Disordered" evidence="11">
    <location>
        <begin position="937"/>
        <end position="968"/>
    </location>
</feature>